<dbReference type="EMBL" id="CP059572">
    <property type="protein sequence ID" value="QXJ25645.1"/>
    <property type="molecule type" value="Genomic_DNA"/>
</dbReference>
<keyword evidence="6" id="KW-0862">Zinc</keyword>
<evidence type="ECO:0000256" key="8">
    <source>
        <dbReference type="NCBIfam" id="TIGR01224"/>
    </source>
</evidence>
<keyword evidence="3" id="KW-0479">Metal-binding</keyword>
<gene>
    <name evidence="10" type="primary">hutI</name>
    <name evidence="10" type="ORF">AGRA3207_007166</name>
</gene>
<evidence type="ECO:0000256" key="1">
    <source>
        <dbReference type="ARBA" id="ARBA00005023"/>
    </source>
</evidence>
<dbReference type="SUPFAM" id="SSF51338">
    <property type="entry name" value="Composite domain of metallo-dependent hydrolases"/>
    <property type="match status" value="1"/>
</dbReference>
<organism evidence="10 11">
    <name type="scientific">Actinomadura graeca</name>
    <dbReference type="NCBI Taxonomy" id="2750812"/>
    <lineage>
        <taxon>Bacteria</taxon>
        <taxon>Bacillati</taxon>
        <taxon>Actinomycetota</taxon>
        <taxon>Actinomycetes</taxon>
        <taxon>Streptosporangiales</taxon>
        <taxon>Thermomonosporaceae</taxon>
        <taxon>Actinomadura</taxon>
    </lineage>
</organism>
<evidence type="ECO:0000256" key="3">
    <source>
        <dbReference type="ARBA" id="ARBA00022723"/>
    </source>
</evidence>
<dbReference type="InterPro" id="IPR006680">
    <property type="entry name" value="Amidohydro-rel"/>
</dbReference>
<evidence type="ECO:0000259" key="9">
    <source>
        <dbReference type="Pfam" id="PF01979"/>
    </source>
</evidence>
<proteinExistence type="predicted"/>
<dbReference type="InterPro" id="IPR005920">
    <property type="entry name" value="HutI"/>
</dbReference>
<evidence type="ECO:0000313" key="11">
    <source>
        <dbReference type="Proteomes" id="UP001049518"/>
    </source>
</evidence>
<dbReference type="GO" id="GO:0050480">
    <property type="term" value="F:imidazolonepropionase activity"/>
    <property type="evidence" value="ECO:0007669"/>
    <property type="project" value="UniProtKB-EC"/>
</dbReference>
<evidence type="ECO:0000256" key="7">
    <source>
        <dbReference type="ARBA" id="ARBA00023004"/>
    </source>
</evidence>
<dbReference type="PANTHER" id="PTHR42752">
    <property type="entry name" value="IMIDAZOLONEPROPIONASE"/>
    <property type="match status" value="1"/>
</dbReference>
<reference evidence="10" key="1">
    <citation type="submission" date="2020-07" db="EMBL/GenBank/DDBJ databases">
        <authorList>
            <person name="Tarantini F.S."/>
            <person name="Hong K.W."/>
            <person name="Chan K.G."/>
        </authorList>
    </citation>
    <scope>NUCLEOTIDE SEQUENCE</scope>
    <source>
        <strain evidence="10">32-07</strain>
    </source>
</reference>
<dbReference type="Proteomes" id="UP001049518">
    <property type="component" value="Chromosome"/>
</dbReference>
<sequence>MTGWQMSGELSSGGTPTRVDLVIAHAAEVLTCRPVSGRGVRGAALGRPERIADGALAIDGGRIMTVGASAEVLARFAGREVLDATGKLVTPGFVDTHTHLVHEGSRHEEWGHKVLGTAPGTLAGGIEHTARTTGAAGFRRLREGALARLDTMLAHGTTTAEAKSGYGLTPASERRILEVTAALDHPVDLVGTFLGAHVPPEGTPRGRHLDGVVAQLAEVRHLAEYCDVTCDPAGFTPAECERIARAAREHGYGLRVHADQTGYGGGAEMAIEAGAASVDHLEHVSDRAIGMFADSGTAATLLPGVTYHLMDMVPGPRGGSWSDARHPRLAERYRRLIDSGALVVLATDYNPGSSPTLSMQAVMQLAARLYRLGYGEAWHMSTINAAVSLGRDADIGSLETGKRADAVVWNVPSHEMVVNRFGANLVSSVIKDGVVARGGARRPVTVAGRTDAEARA</sequence>
<dbReference type="PANTHER" id="PTHR42752:SF1">
    <property type="entry name" value="IMIDAZOLONEPROPIONASE-RELATED"/>
    <property type="match status" value="1"/>
</dbReference>
<dbReference type="InterPro" id="IPR011059">
    <property type="entry name" value="Metal-dep_hydrolase_composite"/>
</dbReference>
<name>A0ABX8R3J7_9ACTN</name>
<accession>A0ABX8R3J7</accession>
<dbReference type="Gene3D" id="2.30.40.10">
    <property type="entry name" value="Urease, subunit C, domain 1"/>
    <property type="match status" value="1"/>
</dbReference>
<feature type="domain" description="Amidohydrolase-related" evidence="9">
    <location>
        <begin position="88"/>
        <end position="434"/>
    </location>
</feature>
<evidence type="ECO:0000313" key="10">
    <source>
        <dbReference type="EMBL" id="QXJ25645.1"/>
    </source>
</evidence>
<dbReference type="EC" id="3.5.2.7" evidence="2 8"/>
<evidence type="ECO:0000256" key="4">
    <source>
        <dbReference type="ARBA" id="ARBA00022801"/>
    </source>
</evidence>
<dbReference type="Pfam" id="PF01979">
    <property type="entry name" value="Amidohydro_1"/>
    <property type="match status" value="1"/>
</dbReference>
<dbReference type="Gene3D" id="3.20.20.140">
    <property type="entry name" value="Metal-dependent hydrolases"/>
    <property type="match status" value="1"/>
</dbReference>
<evidence type="ECO:0000256" key="5">
    <source>
        <dbReference type="ARBA" id="ARBA00022808"/>
    </source>
</evidence>
<protein>
    <recommendedName>
        <fullName evidence="2 8">Imidazolonepropionase</fullName>
        <ecNumber evidence="2 8">3.5.2.7</ecNumber>
    </recommendedName>
</protein>
<evidence type="ECO:0000256" key="2">
    <source>
        <dbReference type="ARBA" id="ARBA00012864"/>
    </source>
</evidence>
<keyword evidence="11" id="KW-1185">Reference proteome</keyword>
<keyword evidence="7" id="KW-0408">Iron</keyword>
<keyword evidence="5" id="KW-0369">Histidine metabolism</keyword>
<comment type="pathway">
    <text evidence="1">Amino-acid degradation.</text>
</comment>
<dbReference type="SUPFAM" id="SSF51556">
    <property type="entry name" value="Metallo-dependent hydrolases"/>
    <property type="match status" value="1"/>
</dbReference>
<keyword evidence="4 10" id="KW-0378">Hydrolase</keyword>
<evidence type="ECO:0000256" key="6">
    <source>
        <dbReference type="ARBA" id="ARBA00022833"/>
    </source>
</evidence>
<dbReference type="InterPro" id="IPR032466">
    <property type="entry name" value="Metal_Hydrolase"/>
</dbReference>
<dbReference type="RefSeq" id="WP_231331772.1">
    <property type="nucleotide sequence ID" value="NZ_CP059572.1"/>
</dbReference>
<dbReference type="NCBIfam" id="TIGR01224">
    <property type="entry name" value="hutI"/>
    <property type="match status" value="1"/>
</dbReference>